<organism evidence="3">
    <name type="scientific">Pinguiococcus pyrenoidosus</name>
    <dbReference type="NCBI Taxonomy" id="172671"/>
    <lineage>
        <taxon>Eukaryota</taxon>
        <taxon>Sar</taxon>
        <taxon>Stramenopiles</taxon>
        <taxon>Ochrophyta</taxon>
        <taxon>Pinguiophyceae</taxon>
        <taxon>Pinguiochrysidales</taxon>
        <taxon>Pinguiochrysidaceae</taxon>
        <taxon>Pinguiococcus</taxon>
    </lineage>
</organism>
<dbReference type="InterPro" id="IPR045065">
    <property type="entry name" value="XPO1/5"/>
</dbReference>
<comment type="similarity">
    <text evidence="1">Belongs to the exportin family.</text>
</comment>
<dbReference type="Pfam" id="PF03810">
    <property type="entry name" value="IBN_N"/>
    <property type="match status" value="1"/>
</dbReference>
<evidence type="ECO:0000313" key="3">
    <source>
        <dbReference type="EMBL" id="CAD8253408.1"/>
    </source>
</evidence>
<proteinExistence type="inferred from homology"/>
<sequence length="1313" mass="144536">MEEVVFQQMVLALRAASGPQTPPEERHSAQAFLETFKDRDDALDYAVYLLSSPQDDILRYFGLHVIERVLRKRWKTMADADRLTLRQKVCQLLVNARPMMAEAAYIKEKVASLMADLVERDFPQRWTTFVDDLLHVAELGAAQAELALKTLACVSEDCTSAEFNSKVSTARRNDVLRGLNALMDEPILPWLYRLMAAAGQQGQPEDVQLLKAGLQLLQQLVPWVPRGKFAMPQHNFVEVFTALLPTPSMNNQALACLQALSSFQLEQAILGQVLSELPLSCWQLMQRFDGGLEALLNEDLFFAHNLAQTVAGFATQNVSLLSSFLEKPGDKPGDQGAELLKVYLDLSAYLMELPSMKVATALLPLFSAFARDPHLRGFPGFVEIIPRILAGLCERCVRTWVGEEALSAVAEEEFNDGDEASAFVHVLRSQANALAELMGKLHPKEAAGFVGLQFDTLVKCHSSVDGLKSAQSINAGLQSQVKDSEGLAVMSNPDILFWDACVGRIEHIFSGMSAEQLAMPEVELCASHALTLLFSWTPTDPQFCRARLDAFGSLRKLLKAKPPALSRALDEIFSYITFGSPGSPGSEFALNVAPHGNGDGVHLNGSAPIDVTARGREKVARCAVEVRKKADLVLIAVCEECADVCVEQLPQVCDRVHCLLQSGSLVDAQSTHLLEVCCLIARSITDASTRASFIESLLQISLGVLTSGEFEESFESPQSLWIAMGVQSQVGLQDDRKFIANRSEWYNRIFTALNDVLSVCRRVAVKPPSEVVLDRCLRQIETGAPAGGYPPSLEELTGIQPFTPLWGKVLPQVSKLLSAVQGSWRRENREQLLRHELANQVLAMPAPEAILKSSATNNIYAPRPTSRRGADASDTPPKYESGRAFYASNLWGPPEKLSALWPVWMSEMRNAAYQIIGQSFEGQAIFFIDGMFEQVMGVVFSGLEDLENRHCTTLLRHIIEPLLLSCPPPLYERFLYPTLDLVVPHFLRRVATVWRNPMAQGNGAFEADLYSLGTLSCAAQLGDEEKEILTDKIKREVTRSWLDIFLVAFGLRGPLLVVVGRSHKTKKGQPGSAKTAFVDSPAEAAKSPKRQHANLLKQLFLFGSPAVAESLVLCCIGALTFPDSLTLRRSVQILRTVIDVVHDDARYYVLIGRDAFATAAHLLIASPKHISGIEWEMLAFLRDVYLHLVIGRAPSDLGHGEAASERWKLKSDLPRQVMLRIPGLAADSVEKMERTLMANFTSRGQKEAIRVVLRDAAAANPERVEELGGPLLGRASSGTIEDLPEKLILRSRRISGGEAIDDPGNLFEGLEGP</sequence>
<dbReference type="InterPro" id="IPR011989">
    <property type="entry name" value="ARM-like"/>
</dbReference>
<dbReference type="Pfam" id="PF19273">
    <property type="entry name" value="Exportin-5"/>
    <property type="match status" value="1"/>
</dbReference>
<dbReference type="Pfam" id="PF08389">
    <property type="entry name" value="Xpo1"/>
    <property type="match status" value="1"/>
</dbReference>
<reference evidence="3" key="1">
    <citation type="submission" date="2021-01" db="EMBL/GenBank/DDBJ databases">
        <authorList>
            <person name="Corre E."/>
            <person name="Pelletier E."/>
            <person name="Niang G."/>
            <person name="Scheremetjew M."/>
            <person name="Finn R."/>
            <person name="Kale V."/>
            <person name="Holt S."/>
            <person name="Cochrane G."/>
            <person name="Meng A."/>
            <person name="Brown T."/>
            <person name="Cohen L."/>
        </authorList>
    </citation>
    <scope>NUCLEOTIDE SEQUENCE</scope>
    <source>
        <strain evidence="3">CCMP2078</strain>
    </source>
</reference>
<dbReference type="PANTHER" id="PTHR11223:SF3">
    <property type="entry name" value="EXPORTIN-5"/>
    <property type="match status" value="1"/>
</dbReference>
<gene>
    <name evidence="3" type="ORF">PPYR1160_LOCUS2900</name>
</gene>
<dbReference type="SMART" id="SM00913">
    <property type="entry name" value="IBN_N"/>
    <property type="match status" value="1"/>
</dbReference>
<dbReference type="PROSITE" id="PS50166">
    <property type="entry name" value="IMPORTIN_B_NT"/>
    <property type="match status" value="1"/>
</dbReference>
<accession>A0A7R9Y8Z8</accession>
<dbReference type="GO" id="GO:0006611">
    <property type="term" value="P:protein export from nucleus"/>
    <property type="evidence" value="ECO:0007669"/>
    <property type="project" value="InterPro"/>
</dbReference>
<name>A0A7R9Y8Z8_9STRA</name>
<evidence type="ECO:0000256" key="1">
    <source>
        <dbReference type="ARBA" id="ARBA00009466"/>
    </source>
</evidence>
<dbReference type="GO" id="GO:0005634">
    <property type="term" value="C:nucleus"/>
    <property type="evidence" value="ECO:0007669"/>
    <property type="project" value="TreeGrafter"/>
</dbReference>
<dbReference type="GO" id="GO:0006405">
    <property type="term" value="P:RNA export from nucleus"/>
    <property type="evidence" value="ECO:0007669"/>
    <property type="project" value="TreeGrafter"/>
</dbReference>
<dbReference type="InterPro" id="IPR016024">
    <property type="entry name" value="ARM-type_fold"/>
</dbReference>
<dbReference type="InterPro" id="IPR001494">
    <property type="entry name" value="Importin-beta_N"/>
</dbReference>
<dbReference type="Gene3D" id="1.25.10.10">
    <property type="entry name" value="Leucine-rich Repeat Variant"/>
    <property type="match status" value="1"/>
</dbReference>
<evidence type="ECO:0000259" key="2">
    <source>
        <dbReference type="PROSITE" id="PS50166"/>
    </source>
</evidence>
<dbReference type="InterPro" id="IPR013598">
    <property type="entry name" value="Exportin-1/Importin-b-like"/>
</dbReference>
<dbReference type="PANTHER" id="PTHR11223">
    <property type="entry name" value="EXPORTIN 1/5"/>
    <property type="match status" value="1"/>
</dbReference>
<feature type="domain" description="Importin N-terminal" evidence="2">
    <location>
        <begin position="29"/>
        <end position="95"/>
    </location>
</feature>
<dbReference type="GO" id="GO:0031267">
    <property type="term" value="F:small GTPase binding"/>
    <property type="evidence" value="ECO:0007669"/>
    <property type="project" value="InterPro"/>
</dbReference>
<dbReference type="GO" id="GO:0042565">
    <property type="term" value="C:RNA nuclear export complex"/>
    <property type="evidence" value="ECO:0007669"/>
    <property type="project" value="TreeGrafter"/>
</dbReference>
<dbReference type="InterPro" id="IPR045478">
    <property type="entry name" value="Exportin-5_C"/>
</dbReference>
<dbReference type="EMBL" id="HBEA01003847">
    <property type="protein sequence ID" value="CAD8253408.1"/>
    <property type="molecule type" value="Transcribed_RNA"/>
</dbReference>
<protein>
    <recommendedName>
        <fullName evidence="2">Importin N-terminal domain-containing protein</fullName>
    </recommendedName>
</protein>
<dbReference type="GO" id="GO:0005049">
    <property type="term" value="F:nuclear export signal receptor activity"/>
    <property type="evidence" value="ECO:0007669"/>
    <property type="project" value="InterPro"/>
</dbReference>
<dbReference type="SUPFAM" id="SSF48371">
    <property type="entry name" value="ARM repeat"/>
    <property type="match status" value="1"/>
</dbReference>
<dbReference type="GO" id="GO:0003723">
    <property type="term" value="F:RNA binding"/>
    <property type="evidence" value="ECO:0007669"/>
    <property type="project" value="TreeGrafter"/>
</dbReference>
<dbReference type="GO" id="GO:0005737">
    <property type="term" value="C:cytoplasm"/>
    <property type="evidence" value="ECO:0007669"/>
    <property type="project" value="TreeGrafter"/>
</dbReference>